<gene>
    <name evidence="3" type="ORF">IAC04_01825</name>
</gene>
<reference evidence="3" key="2">
    <citation type="submission" date="2021-04" db="EMBL/GenBank/DDBJ databases">
        <authorList>
            <person name="Gilroy R."/>
        </authorList>
    </citation>
    <scope>NUCLEOTIDE SEQUENCE</scope>
    <source>
        <strain evidence="3">Gambia16-554</strain>
    </source>
</reference>
<feature type="non-terminal residue" evidence="3">
    <location>
        <position position="62"/>
    </location>
</feature>
<dbReference type="EMBL" id="DXAW01000036">
    <property type="protein sequence ID" value="HIZ85210.1"/>
    <property type="molecule type" value="Genomic_DNA"/>
</dbReference>
<sequence>MKKHLLSIAALSFMIVAPAFSASAQEDYRPSPEIVQSQEQFRENRFGIFIHWGIYSMYGQGE</sequence>
<keyword evidence="1" id="KW-0732">Signal</keyword>
<comment type="caution">
    <text evidence="3">The sequence shown here is derived from an EMBL/GenBank/DDBJ whole genome shotgun (WGS) entry which is preliminary data.</text>
</comment>
<evidence type="ECO:0000256" key="1">
    <source>
        <dbReference type="SAM" id="SignalP"/>
    </source>
</evidence>
<evidence type="ECO:0000313" key="4">
    <source>
        <dbReference type="Proteomes" id="UP000824115"/>
    </source>
</evidence>
<feature type="domain" description="Glycoside hydrolase family 29 N-terminal" evidence="2">
    <location>
        <begin position="20"/>
        <end position="61"/>
    </location>
</feature>
<proteinExistence type="predicted"/>
<accession>A0A9D2GQ55</accession>
<feature type="signal peptide" evidence="1">
    <location>
        <begin position="1"/>
        <end position="24"/>
    </location>
</feature>
<dbReference type="Pfam" id="PF01120">
    <property type="entry name" value="Alpha_L_fucos"/>
    <property type="match status" value="1"/>
</dbReference>
<protein>
    <submittedName>
        <fullName evidence="3">Alpha-L-fucosidase</fullName>
    </submittedName>
</protein>
<dbReference type="Proteomes" id="UP000824115">
    <property type="component" value="Unassembled WGS sequence"/>
</dbReference>
<dbReference type="GO" id="GO:0005975">
    <property type="term" value="P:carbohydrate metabolic process"/>
    <property type="evidence" value="ECO:0007669"/>
    <property type="project" value="InterPro"/>
</dbReference>
<evidence type="ECO:0000313" key="3">
    <source>
        <dbReference type="EMBL" id="HIZ85210.1"/>
    </source>
</evidence>
<dbReference type="AlphaFoldDB" id="A0A9D2GQ55"/>
<feature type="chain" id="PRO_5038498026" evidence="1">
    <location>
        <begin position="25"/>
        <end position="62"/>
    </location>
</feature>
<reference evidence="3" key="1">
    <citation type="journal article" date="2021" name="PeerJ">
        <title>Extensive microbial diversity within the chicken gut microbiome revealed by metagenomics and culture.</title>
        <authorList>
            <person name="Gilroy R."/>
            <person name="Ravi A."/>
            <person name="Getino M."/>
            <person name="Pursley I."/>
            <person name="Horton D.L."/>
            <person name="Alikhan N.F."/>
            <person name="Baker D."/>
            <person name="Gharbi K."/>
            <person name="Hall N."/>
            <person name="Watson M."/>
            <person name="Adriaenssens E.M."/>
            <person name="Foster-Nyarko E."/>
            <person name="Jarju S."/>
            <person name="Secka A."/>
            <person name="Antonio M."/>
            <person name="Oren A."/>
            <person name="Chaudhuri R.R."/>
            <person name="La Ragione R."/>
            <person name="Hildebrand F."/>
            <person name="Pallen M.J."/>
        </authorList>
    </citation>
    <scope>NUCLEOTIDE SEQUENCE</scope>
    <source>
        <strain evidence="3">Gambia16-554</strain>
    </source>
</reference>
<dbReference type="InterPro" id="IPR057739">
    <property type="entry name" value="Glyco_hydro_29_N"/>
</dbReference>
<dbReference type="Gene3D" id="3.20.20.80">
    <property type="entry name" value="Glycosidases"/>
    <property type="match status" value="1"/>
</dbReference>
<name>A0A9D2GQ55_9BACT</name>
<dbReference type="SUPFAM" id="SSF51445">
    <property type="entry name" value="(Trans)glycosidases"/>
    <property type="match status" value="1"/>
</dbReference>
<dbReference type="GO" id="GO:0004560">
    <property type="term" value="F:alpha-L-fucosidase activity"/>
    <property type="evidence" value="ECO:0007669"/>
    <property type="project" value="InterPro"/>
</dbReference>
<dbReference type="InterPro" id="IPR017853">
    <property type="entry name" value="GH"/>
</dbReference>
<evidence type="ECO:0000259" key="2">
    <source>
        <dbReference type="Pfam" id="PF01120"/>
    </source>
</evidence>
<organism evidence="3 4">
    <name type="scientific">Candidatus Coprenecus stercoravium</name>
    <dbReference type="NCBI Taxonomy" id="2840735"/>
    <lineage>
        <taxon>Bacteria</taxon>
        <taxon>Pseudomonadati</taxon>
        <taxon>Bacteroidota</taxon>
        <taxon>Bacteroidia</taxon>
        <taxon>Bacteroidales</taxon>
        <taxon>Rikenellaceae</taxon>
        <taxon>Rikenellaceae incertae sedis</taxon>
        <taxon>Candidatus Coprenecus</taxon>
    </lineage>
</organism>